<protein>
    <recommendedName>
        <fullName evidence="3 6">Flagellar basal body rod protein FlgB</fullName>
    </recommendedName>
</protein>
<evidence type="ECO:0000256" key="5">
    <source>
        <dbReference type="ARBA" id="ARBA00024934"/>
    </source>
</evidence>
<gene>
    <name evidence="8" type="ORF">FHS30_001634</name>
</gene>
<dbReference type="AlphaFoldDB" id="A0A839UPK3"/>
<accession>A0A839UPK3</accession>
<keyword evidence="8" id="KW-0966">Cell projection</keyword>
<keyword evidence="4 6" id="KW-0975">Bacterial flagellum</keyword>
<evidence type="ECO:0000256" key="3">
    <source>
        <dbReference type="ARBA" id="ARBA00014376"/>
    </source>
</evidence>
<keyword evidence="8" id="KW-0969">Cilium</keyword>
<dbReference type="InterPro" id="IPR006300">
    <property type="entry name" value="FlgB"/>
</dbReference>
<comment type="caution">
    <text evidence="8">The sequence shown here is derived from an EMBL/GenBank/DDBJ whole genome shotgun (WGS) entry which is preliminary data.</text>
</comment>
<dbReference type="Pfam" id="PF00460">
    <property type="entry name" value="Flg_bb_rod"/>
    <property type="match status" value="1"/>
</dbReference>
<dbReference type="PIRSF" id="PIRSF002889">
    <property type="entry name" value="Rod_FlgB"/>
    <property type="match status" value="1"/>
</dbReference>
<comment type="function">
    <text evidence="5 6">Structural component of flagellum, the bacterial motility apparatus. Part of the rod structure of flagellar basal body.</text>
</comment>
<proteinExistence type="inferred from homology"/>
<evidence type="ECO:0000313" key="9">
    <source>
        <dbReference type="Proteomes" id="UP000559987"/>
    </source>
</evidence>
<reference evidence="8 9" key="1">
    <citation type="submission" date="2020-08" db="EMBL/GenBank/DDBJ databases">
        <title>Genomic Encyclopedia of Type Strains, Phase III (KMG-III): the genomes of soil and plant-associated and newly described type strains.</title>
        <authorList>
            <person name="Whitman W."/>
        </authorList>
    </citation>
    <scope>NUCLEOTIDE SEQUENCE [LARGE SCALE GENOMIC DNA]</scope>
    <source>
        <strain evidence="8 9">CECT 8571</strain>
    </source>
</reference>
<organism evidence="8 9">
    <name type="scientific">Simiduia aestuariiviva</name>
    <dbReference type="NCBI Taxonomy" id="1510459"/>
    <lineage>
        <taxon>Bacteria</taxon>
        <taxon>Pseudomonadati</taxon>
        <taxon>Pseudomonadota</taxon>
        <taxon>Gammaproteobacteria</taxon>
        <taxon>Cellvibrionales</taxon>
        <taxon>Cellvibrionaceae</taxon>
        <taxon>Simiduia</taxon>
    </lineage>
</organism>
<dbReference type="PANTHER" id="PTHR30435">
    <property type="entry name" value="FLAGELLAR PROTEIN"/>
    <property type="match status" value="1"/>
</dbReference>
<name>A0A839UPK3_9GAMM</name>
<evidence type="ECO:0000313" key="8">
    <source>
        <dbReference type="EMBL" id="MBB3168450.1"/>
    </source>
</evidence>
<feature type="domain" description="Flagellar basal body rod protein N-terminal" evidence="7">
    <location>
        <begin position="31"/>
        <end position="54"/>
    </location>
</feature>
<dbReference type="GO" id="GO:0071978">
    <property type="term" value="P:bacterial-type flagellum-dependent swarming motility"/>
    <property type="evidence" value="ECO:0007669"/>
    <property type="project" value="TreeGrafter"/>
</dbReference>
<evidence type="ECO:0000256" key="1">
    <source>
        <dbReference type="ARBA" id="ARBA00004117"/>
    </source>
</evidence>
<dbReference type="Proteomes" id="UP000559987">
    <property type="component" value="Unassembled WGS sequence"/>
</dbReference>
<dbReference type="EMBL" id="JACHXZ010000002">
    <property type="protein sequence ID" value="MBB3168450.1"/>
    <property type="molecule type" value="Genomic_DNA"/>
</dbReference>
<dbReference type="PANTHER" id="PTHR30435:SF12">
    <property type="entry name" value="FLAGELLAR BASAL BODY ROD PROTEIN FLGB"/>
    <property type="match status" value="1"/>
</dbReference>
<comment type="similarity">
    <text evidence="2 6">Belongs to the flagella basal body rod proteins family.</text>
</comment>
<keyword evidence="9" id="KW-1185">Reference proteome</keyword>
<sequence>MNKPLFGDYPAVEVNMAISFAETTGFFEKTLDLRARRAEVLANNLANADTPHYKARDIDFKAALQRQMQGAERGSFNLARTQGTHIEGQSSVGLEDLLYRTPNQPSVDGNTVEEQVEHSAYMRNALAFQASFTLLNGRFKGLMTAVRGE</sequence>
<dbReference type="GO" id="GO:0030694">
    <property type="term" value="C:bacterial-type flagellum basal body, rod"/>
    <property type="evidence" value="ECO:0007669"/>
    <property type="project" value="InterPro"/>
</dbReference>
<comment type="subcellular location">
    <subcellularLocation>
        <location evidence="1 6">Bacterial flagellum basal body</location>
    </subcellularLocation>
</comment>
<keyword evidence="8" id="KW-0282">Flagellum</keyword>
<comment type="subunit">
    <text evidence="6">The basal body constitutes a major portion of the flagellar organelle and consists of a number of rings mounted on a central rod.</text>
</comment>
<dbReference type="InterPro" id="IPR001444">
    <property type="entry name" value="Flag_bb_rod_N"/>
</dbReference>
<evidence type="ECO:0000256" key="4">
    <source>
        <dbReference type="ARBA" id="ARBA00023143"/>
    </source>
</evidence>
<evidence type="ECO:0000259" key="7">
    <source>
        <dbReference type="Pfam" id="PF00460"/>
    </source>
</evidence>
<evidence type="ECO:0000256" key="6">
    <source>
        <dbReference type="PIRNR" id="PIRNR002889"/>
    </source>
</evidence>
<dbReference type="NCBIfam" id="TIGR01396">
    <property type="entry name" value="FlgB"/>
    <property type="match status" value="1"/>
</dbReference>
<evidence type="ECO:0000256" key="2">
    <source>
        <dbReference type="ARBA" id="ARBA00009677"/>
    </source>
</evidence>